<dbReference type="KEGG" id="din:Selin_2321"/>
<dbReference type="Pfam" id="PF21982">
    <property type="entry name" value="RecX_HTH1"/>
    <property type="match status" value="1"/>
</dbReference>
<dbReference type="EMBL" id="CP002432">
    <property type="protein sequence ID" value="ADU67037.1"/>
    <property type="molecule type" value="Genomic_DNA"/>
</dbReference>
<evidence type="ECO:0000259" key="1">
    <source>
        <dbReference type="Pfam" id="PF21982"/>
    </source>
</evidence>
<reference evidence="2 3" key="1">
    <citation type="submission" date="2010-12" db="EMBL/GenBank/DDBJ databases">
        <title>Complete sequence of Desulfurispirillum indicum S5.</title>
        <authorList>
            <consortium name="US DOE Joint Genome Institute"/>
            <person name="Lucas S."/>
            <person name="Copeland A."/>
            <person name="Lapidus A."/>
            <person name="Cheng J.-F."/>
            <person name="Goodwin L."/>
            <person name="Pitluck S."/>
            <person name="Chertkov O."/>
            <person name="Held B."/>
            <person name="Detter J.C."/>
            <person name="Han C."/>
            <person name="Tapia R."/>
            <person name="Land M."/>
            <person name="Hauser L."/>
            <person name="Kyrpides N."/>
            <person name="Ivanova N."/>
            <person name="Mikhailova N."/>
            <person name="Haggblom M."/>
            <person name="Rauschenbach I."/>
            <person name="Bini E."/>
            <person name="Woyke T."/>
        </authorList>
    </citation>
    <scope>NUCLEOTIDE SEQUENCE [LARGE SCALE GENOMIC DNA]</scope>
    <source>
        <strain evidence="3">ATCC BAA-1389 / DSM 22839 / S5</strain>
    </source>
</reference>
<accession>E6W473</accession>
<evidence type="ECO:0000313" key="3">
    <source>
        <dbReference type="Proteomes" id="UP000002572"/>
    </source>
</evidence>
<feature type="domain" description="RecX first three-helical" evidence="1">
    <location>
        <begin position="14"/>
        <end position="48"/>
    </location>
</feature>
<organism evidence="2 3">
    <name type="scientific">Desulfurispirillum indicum (strain ATCC BAA-1389 / DSM 22839 / S5)</name>
    <dbReference type="NCBI Taxonomy" id="653733"/>
    <lineage>
        <taxon>Bacteria</taxon>
        <taxon>Pseudomonadati</taxon>
        <taxon>Chrysiogenota</taxon>
        <taxon>Chrysiogenia</taxon>
        <taxon>Chrysiogenales</taxon>
        <taxon>Chrysiogenaceae</taxon>
        <taxon>Desulfurispirillum</taxon>
    </lineage>
</organism>
<proteinExistence type="predicted"/>
<dbReference type="STRING" id="653733.Selin_2321"/>
<name>E6W473_DESIS</name>
<gene>
    <name evidence="2" type="ordered locus">Selin_2321</name>
</gene>
<dbReference type="RefSeq" id="WP_013506911.1">
    <property type="nucleotide sequence ID" value="NC_014836.1"/>
</dbReference>
<dbReference type="InParanoid" id="E6W473"/>
<dbReference type="AlphaFoldDB" id="E6W473"/>
<evidence type="ECO:0000313" key="2">
    <source>
        <dbReference type="EMBL" id="ADU67037.1"/>
    </source>
</evidence>
<dbReference type="Proteomes" id="UP000002572">
    <property type="component" value="Chromosome"/>
</dbReference>
<dbReference type="eggNOG" id="COG2137">
    <property type="taxonomic scope" value="Bacteria"/>
</dbReference>
<dbReference type="HOGENOM" id="CLU_1701426_0_0_0"/>
<dbReference type="Gene3D" id="1.10.10.10">
    <property type="entry name" value="Winged helix-like DNA-binding domain superfamily/Winged helix DNA-binding domain"/>
    <property type="match status" value="1"/>
</dbReference>
<dbReference type="InterPro" id="IPR053926">
    <property type="entry name" value="RecX_HTH_1st"/>
</dbReference>
<sequence>MKYEAPDAKRGFVYVCRLLSRRGYHSAEIRHKLLSKGYSEEMAADILEQVGGLLNDKLFFDAFVWQQLGKLHGTVYMEHSLRMKDIALPTGWDELRERHFAERLDELARRVARKYQEALQEGRWALEQALWRRGFDQQEILRIMERIGELTHEE</sequence>
<dbReference type="InterPro" id="IPR036388">
    <property type="entry name" value="WH-like_DNA-bd_sf"/>
</dbReference>
<keyword evidence="3" id="KW-1185">Reference proteome</keyword>
<protein>
    <recommendedName>
        <fullName evidence="1">RecX first three-helical domain-containing protein</fullName>
    </recommendedName>
</protein>